<keyword evidence="3 6" id="KW-0249">Electron transport</keyword>
<organism evidence="8 9">
    <name type="scientific">Mitsuokella multacida</name>
    <dbReference type="NCBI Taxonomy" id="52226"/>
    <lineage>
        <taxon>Bacteria</taxon>
        <taxon>Bacillati</taxon>
        <taxon>Bacillota</taxon>
        <taxon>Negativicutes</taxon>
        <taxon>Selenomonadales</taxon>
        <taxon>Selenomonadaceae</taxon>
        <taxon>Mitsuokella</taxon>
    </lineage>
</organism>
<dbReference type="InterPro" id="IPR051269">
    <property type="entry name" value="Fe-S_cluster_ET"/>
</dbReference>
<accession>A0A414NWV4</accession>
<evidence type="ECO:0000313" key="9">
    <source>
        <dbReference type="Proteomes" id="UP000283442"/>
    </source>
</evidence>
<dbReference type="GO" id="GO:0009055">
    <property type="term" value="F:electron transfer activity"/>
    <property type="evidence" value="ECO:0007669"/>
    <property type="project" value="UniProtKB-UniRule"/>
</dbReference>
<evidence type="ECO:0000256" key="3">
    <source>
        <dbReference type="ARBA" id="ARBA00022982"/>
    </source>
</evidence>
<evidence type="ECO:0000256" key="1">
    <source>
        <dbReference type="ARBA" id="ARBA00022448"/>
    </source>
</evidence>
<dbReference type="PROSITE" id="PS51379">
    <property type="entry name" value="4FE4S_FER_2"/>
    <property type="match status" value="1"/>
</dbReference>
<proteinExistence type="predicted"/>
<evidence type="ECO:0000256" key="2">
    <source>
        <dbReference type="ARBA" id="ARBA00022723"/>
    </source>
</evidence>
<evidence type="ECO:0000256" key="4">
    <source>
        <dbReference type="ARBA" id="ARBA00023004"/>
    </source>
</evidence>
<dbReference type="PANTHER" id="PTHR36923">
    <property type="entry name" value="FERREDOXIN"/>
    <property type="match status" value="1"/>
</dbReference>
<dbReference type="Gene3D" id="3.30.70.20">
    <property type="match status" value="1"/>
</dbReference>
<dbReference type="InterPro" id="IPR001080">
    <property type="entry name" value="3Fe4S_ferredoxin"/>
</dbReference>
<reference evidence="8 9" key="1">
    <citation type="submission" date="2018-08" db="EMBL/GenBank/DDBJ databases">
        <title>A genome reference for cultivated species of the human gut microbiota.</title>
        <authorList>
            <person name="Zou Y."/>
            <person name="Xue W."/>
            <person name="Luo G."/>
        </authorList>
    </citation>
    <scope>NUCLEOTIDE SEQUENCE [LARGE SCALE GENOMIC DNA]</scope>
    <source>
        <strain evidence="8 9">AM25-21AC</strain>
    </source>
</reference>
<comment type="caution">
    <text evidence="8">The sequence shown here is derived from an EMBL/GenBank/DDBJ whole genome shotgun (WGS) entry which is preliminary data.</text>
</comment>
<dbReference type="RefSeq" id="WP_118175920.1">
    <property type="nucleotide sequence ID" value="NZ_JAQEAO010000008.1"/>
</dbReference>
<dbReference type="EMBL" id="QRHE01000005">
    <property type="protein sequence ID" value="RHF51724.1"/>
    <property type="molecule type" value="Genomic_DNA"/>
</dbReference>
<dbReference type="PANTHER" id="PTHR36923:SF3">
    <property type="entry name" value="FERREDOXIN"/>
    <property type="match status" value="1"/>
</dbReference>
<sequence length="61" mass="6356">MKGYVDKSACIGCGMCVDTASDAFRIGEDGLAEGYQEIPADKVDDAKEAAENCPVGAIEVK</sequence>
<evidence type="ECO:0000256" key="5">
    <source>
        <dbReference type="ARBA" id="ARBA00023014"/>
    </source>
</evidence>
<keyword evidence="4 6" id="KW-0408">Iron</keyword>
<keyword evidence="1 6" id="KW-0813">Transport</keyword>
<dbReference type="InterPro" id="IPR017896">
    <property type="entry name" value="4Fe4S_Fe-S-bd"/>
</dbReference>
<protein>
    <recommendedName>
        <fullName evidence="6">Ferredoxin</fullName>
    </recommendedName>
</protein>
<comment type="function">
    <text evidence="6">Ferredoxins are iron-sulfur proteins that transfer electrons in a wide variety of metabolic reactions.</text>
</comment>
<feature type="domain" description="4Fe-4S ferredoxin-type" evidence="7">
    <location>
        <begin position="1"/>
        <end position="29"/>
    </location>
</feature>
<evidence type="ECO:0000259" key="7">
    <source>
        <dbReference type="PROSITE" id="PS51379"/>
    </source>
</evidence>
<dbReference type="OrthoDB" id="9803319at2"/>
<dbReference type="Proteomes" id="UP000283442">
    <property type="component" value="Unassembled WGS sequence"/>
</dbReference>
<name>A0A414NWV4_9FIRM</name>
<gene>
    <name evidence="8" type="ORF">DW674_05720</name>
</gene>
<keyword evidence="2 6" id="KW-0479">Metal-binding</keyword>
<dbReference type="PRINTS" id="PR00352">
    <property type="entry name" value="3FE4SFRDOXIN"/>
</dbReference>
<evidence type="ECO:0000313" key="8">
    <source>
        <dbReference type="EMBL" id="RHF51724.1"/>
    </source>
</evidence>
<dbReference type="GO" id="GO:0005506">
    <property type="term" value="F:iron ion binding"/>
    <property type="evidence" value="ECO:0007669"/>
    <property type="project" value="UniProtKB-UniRule"/>
</dbReference>
<keyword evidence="5 6" id="KW-0411">Iron-sulfur</keyword>
<dbReference type="AlphaFoldDB" id="A0A414NWV4"/>
<evidence type="ECO:0000256" key="6">
    <source>
        <dbReference type="RuleBase" id="RU368020"/>
    </source>
</evidence>
<dbReference type="Pfam" id="PF13459">
    <property type="entry name" value="Fer4_15"/>
    <property type="match status" value="1"/>
</dbReference>
<dbReference type="GO" id="GO:0051536">
    <property type="term" value="F:iron-sulfur cluster binding"/>
    <property type="evidence" value="ECO:0007669"/>
    <property type="project" value="UniProtKB-KW"/>
</dbReference>
<dbReference type="SUPFAM" id="SSF54862">
    <property type="entry name" value="4Fe-4S ferredoxins"/>
    <property type="match status" value="1"/>
</dbReference>